<sequence length="140" mass="15075">MLTSGGVPVHPFRQAVEARDAAAIEELLSDDVVFTSPVAFKPYPGKPITAAILRAVMRVFSDFHYVREITDASGRDHALIFEASVDGKRITGCDFLHTDDDGKIDDFVVMVRPLSAATALAEAMAAQFDQITREAAAHGG</sequence>
<dbReference type="RefSeq" id="WP_046191386.1">
    <property type="nucleotide sequence ID" value="NZ_SSGD01000117.1"/>
</dbReference>
<dbReference type="Proteomes" id="UP000034416">
    <property type="component" value="Unassembled WGS sequence"/>
</dbReference>
<dbReference type="InterPro" id="IPR032710">
    <property type="entry name" value="NTF2-like_dom_sf"/>
</dbReference>
<dbReference type="STRING" id="342002.BST15_15225"/>
<dbReference type="Pfam" id="PF12680">
    <property type="entry name" value="SnoaL_2"/>
    <property type="match status" value="1"/>
</dbReference>
<evidence type="ECO:0000259" key="1">
    <source>
        <dbReference type="Pfam" id="PF12680"/>
    </source>
</evidence>
<feature type="domain" description="SnoaL-like" evidence="1">
    <location>
        <begin position="12"/>
        <end position="104"/>
    </location>
</feature>
<evidence type="ECO:0000313" key="2">
    <source>
        <dbReference type="EMBL" id="KKB97224.1"/>
    </source>
</evidence>
<dbReference type="EMBL" id="LASW01000166">
    <property type="protein sequence ID" value="KKB97224.1"/>
    <property type="molecule type" value="Genomic_DNA"/>
</dbReference>
<gene>
    <name evidence="2" type="ORF">WR43_20130</name>
</gene>
<dbReference type="InterPro" id="IPR037401">
    <property type="entry name" value="SnoaL-like"/>
</dbReference>
<dbReference type="Gene3D" id="3.10.450.50">
    <property type="match status" value="1"/>
</dbReference>
<dbReference type="SUPFAM" id="SSF54427">
    <property type="entry name" value="NTF2-like"/>
    <property type="match status" value="1"/>
</dbReference>
<proteinExistence type="predicted"/>
<name>A0A0F5MRL2_9MYCO</name>
<reference evidence="3" key="1">
    <citation type="submission" date="2015-04" db="EMBL/GenBank/DDBJ databases">
        <title>Genome sequence of Mycobacterium arupense GUC1.</title>
        <authorList>
            <person name="Greninger A.L."/>
            <person name="Cunningham G."/>
            <person name="Chiu C.Y."/>
            <person name="Miller S."/>
        </authorList>
    </citation>
    <scope>NUCLEOTIDE SEQUENCE [LARGE SCALE GENOMIC DNA]</scope>
    <source>
        <strain evidence="3">GUC1</strain>
    </source>
</reference>
<accession>A0A0F5MRL2</accession>
<dbReference type="OrthoDB" id="1163083at2"/>
<protein>
    <submittedName>
        <fullName evidence="2">Membrane protein</fullName>
    </submittedName>
</protein>
<dbReference type="PATRIC" id="fig|342002.3.peg.3988"/>
<comment type="caution">
    <text evidence="2">The sequence shown here is derived from an EMBL/GenBank/DDBJ whole genome shotgun (WGS) entry which is preliminary data.</text>
</comment>
<evidence type="ECO:0000313" key="3">
    <source>
        <dbReference type="Proteomes" id="UP000034416"/>
    </source>
</evidence>
<dbReference type="AlphaFoldDB" id="A0A0F5MRL2"/>
<organism evidence="2 3">
    <name type="scientific">Mycolicibacter arupensis</name>
    <dbReference type="NCBI Taxonomy" id="342002"/>
    <lineage>
        <taxon>Bacteria</taxon>
        <taxon>Bacillati</taxon>
        <taxon>Actinomycetota</taxon>
        <taxon>Actinomycetes</taxon>
        <taxon>Mycobacteriales</taxon>
        <taxon>Mycobacteriaceae</taxon>
        <taxon>Mycolicibacter</taxon>
    </lineage>
</organism>